<feature type="active site" description="Charge relay system" evidence="8">
    <location>
        <position position="77"/>
    </location>
</feature>
<dbReference type="InterPro" id="IPR020556">
    <property type="entry name" value="Amidase_CS"/>
</dbReference>
<comment type="similarity">
    <text evidence="1 8">Belongs to the amidase family. GatA subfamily.</text>
</comment>
<proteinExistence type="inferred from homology"/>
<comment type="catalytic activity">
    <reaction evidence="7 8">
        <text>L-glutamyl-tRNA(Gln) + L-glutamine + ATP + H2O = L-glutaminyl-tRNA(Gln) + L-glutamate + ADP + phosphate + H(+)</text>
        <dbReference type="Rhea" id="RHEA:17521"/>
        <dbReference type="Rhea" id="RHEA-COMP:9681"/>
        <dbReference type="Rhea" id="RHEA-COMP:9684"/>
        <dbReference type="ChEBI" id="CHEBI:15377"/>
        <dbReference type="ChEBI" id="CHEBI:15378"/>
        <dbReference type="ChEBI" id="CHEBI:29985"/>
        <dbReference type="ChEBI" id="CHEBI:30616"/>
        <dbReference type="ChEBI" id="CHEBI:43474"/>
        <dbReference type="ChEBI" id="CHEBI:58359"/>
        <dbReference type="ChEBI" id="CHEBI:78520"/>
        <dbReference type="ChEBI" id="CHEBI:78521"/>
        <dbReference type="ChEBI" id="CHEBI:456216"/>
        <dbReference type="EC" id="6.3.5.7"/>
    </reaction>
</comment>
<dbReference type="RefSeq" id="WP_044754394.1">
    <property type="nucleotide sequence ID" value="NZ_CEEK01000035.1"/>
</dbReference>
<name>A0A0Z8MJV1_STRSU</name>
<keyword evidence="4 8" id="KW-0067">ATP-binding</keyword>
<dbReference type="Gene3D" id="3.90.1300.10">
    <property type="entry name" value="Amidase signature (AS) domain"/>
    <property type="match status" value="1"/>
</dbReference>
<protein>
    <recommendedName>
        <fullName evidence="8">Glutamyl-tRNA(Gln) amidotransferase subunit A</fullName>
        <shortName evidence="8">Glu-ADT subunit A</shortName>
        <ecNumber evidence="8">6.3.5.7</ecNumber>
    </recommendedName>
</protein>
<keyword evidence="9" id="KW-0808">Transferase</keyword>
<dbReference type="PROSITE" id="PS00571">
    <property type="entry name" value="AMIDASES"/>
    <property type="match status" value="1"/>
</dbReference>
<dbReference type="SUPFAM" id="SSF75304">
    <property type="entry name" value="Amidase signature (AS) enzymes"/>
    <property type="match status" value="1"/>
</dbReference>
<dbReference type="InterPro" id="IPR000120">
    <property type="entry name" value="Amidase"/>
</dbReference>
<dbReference type="GO" id="GO:0016740">
    <property type="term" value="F:transferase activity"/>
    <property type="evidence" value="ECO:0007669"/>
    <property type="project" value="UniProtKB-KW"/>
</dbReference>
<dbReference type="EMBL" id="FIIR01000030">
    <property type="protein sequence ID" value="CYW10199.1"/>
    <property type="molecule type" value="Genomic_DNA"/>
</dbReference>
<keyword evidence="5 8" id="KW-0648">Protein biosynthesis</keyword>
<evidence type="ECO:0000256" key="8">
    <source>
        <dbReference type="HAMAP-Rule" id="MF_00120"/>
    </source>
</evidence>
<dbReference type="GO" id="GO:0006412">
    <property type="term" value="P:translation"/>
    <property type="evidence" value="ECO:0007669"/>
    <property type="project" value="UniProtKB-UniRule"/>
</dbReference>
<dbReference type="NCBIfam" id="TIGR00132">
    <property type="entry name" value="gatA"/>
    <property type="match status" value="1"/>
</dbReference>
<feature type="active site" description="Charge relay system" evidence="8">
    <location>
        <position position="152"/>
    </location>
</feature>
<comment type="subunit">
    <text evidence="8">Heterotrimer of A, B and C subunits.</text>
</comment>
<dbReference type="PANTHER" id="PTHR11895:SF151">
    <property type="entry name" value="GLUTAMYL-TRNA(GLN) AMIDOTRANSFERASE SUBUNIT A"/>
    <property type="match status" value="1"/>
</dbReference>
<dbReference type="InterPro" id="IPR004412">
    <property type="entry name" value="GatA"/>
</dbReference>
<dbReference type="PANTHER" id="PTHR11895">
    <property type="entry name" value="TRANSAMIDASE"/>
    <property type="match status" value="1"/>
</dbReference>
<dbReference type="InterPro" id="IPR036928">
    <property type="entry name" value="AS_sf"/>
</dbReference>
<evidence type="ECO:0000256" key="4">
    <source>
        <dbReference type="ARBA" id="ARBA00022840"/>
    </source>
</evidence>
<reference evidence="9 10" key="1">
    <citation type="submission" date="2016-02" db="EMBL/GenBank/DDBJ databases">
        <authorList>
            <consortium name="Pathogen Informatics"/>
        </authorList>
    </citation>
    <scope>NUCLEOTIDE SEQUENCE [LARGE SCALE GENOMIC DNA]</scope>
    <source>
        <strain evidence="9 10">LSS95</strain>
    </source>
</reference>
<evidence type="ECO:0000256" key="7">
    <source>
        <dbReference type="ARBA" id="ARBA00047407"/>
    </source>
</evidence>
<dbReference type="EC" id="6.3.5.7" evidence="8"/>
<accession>A0A0Z8MJV1</accession>
<evidence type="ECO:0000256" key="1">
    <source>
        <dbReference type="ARBA" id="ARBA00008069"/>
    </source>
</evidence>
<dbReference type="Proteomes" id="UP000069831">
    <property type="component" value="Unassembled WGS sequence"/>
</dbReference>
<keyword evidence="2 8" id="KW-0436">Ligase</keyword>
<dbReference type="GO" id="GO:0050567">
    <property type="term" value="F:glutaminyl-tRNA synthase (glutamine-hydrolyzing) activity"/>
    <property type="evidence" value="ECO:0007669"/>
    <property type="project" value="UniProtKB-UniRule"/>
</dbReference>
<comment type="function">
    <text evidence="6 8">Allows the formation of correctly charged Gln-tRNA(Gln) through the transamidation of misacylated Glu-tRNA(Gln) in organisms which lack glutaminyl-tRNA synthetase. The reaction takes place in the presence of glutamine and ATP through an activated gamma-phospho-Glu-tRNA(Gln).</text>
</comment>
<gene>
    <name evidence="8 9" type="primary">gatA</name>
    <name evidence="9" type="ORF">ERS132457_01927</name>
</gene>
<sequence length="488" mass="52209">MTFNNKTIDELHDLLVKKEISATELTKATLEDIKSREGAVDAFLTITEDAALAQAAALDEKGIDADNVMAGIPLAVKDNISTKGILTTAASKMLYNYEPIFDATSVSQAYAKDMIIVGKTNMDEFAMGGSNENSAFKPTKNAWDQTKVPGGSSGGSAAAVAAGQVRLSLGSDTGGSIRQPAAFNGIVGMKPTYGTVSRFGLIAFGSSLDQIGPFSQTVKENAQLLNVISGHDVNDATSTINEIVDFTSKIGQDIKGMKIALPKEYMGEGIDPQVKETILKAAKHLESLGAIIEEVSLPHSKYGVAVYYIIASSEASSNLQRFDGIRYGFRAEDATNLEEIYVKTRSQGFGEEVKRRIMLGTFSLSSGYYDAYFKKAGQVRTLIIQDFEKVFADYDLILGPTAPTVAFGLDTLNHDPVAMYLADLLTIPVNLAGLPGLSIPAGFVEGLPVGLQLIGPKYSEETIYQVAAAFEATTDYHKQQPVIFGGAN</sequence>
<dbReference type="InterPro" id="IPR023631">
    <property type="entry name" value="Amidase_dom"/>
</dbReference>
<feature type="active site" description="Acyl-ester intermediate" evidence="8">
    <location>
        <position position="176"/>
    </location>
</feature>
<dbReference type="GO" id="GO:0005524">
    <property type="term" value="F:ATP binding"/>
    <property type="evidence" value="ECO:0007669"/>
    <property type="project" value="UniProtKB-KW"/>
</dbReference>
<dbReference type="Pfam" id="PF01425">
    <property type="entry name" value="Amidase"/>
    <property type="match status" value="1"/>
</dbReference>
<evidence type="ECO:0000313" key="10">
    <source>
        <dbReference type="Proteomes" id="UP000069831"/>
    </source>
</evidence>
<evidence type="ECO:0000256" key="6">
    <source>
        <dbReference type="ARBA" id="ARBA00025295"/>
    </source>
</evidence>
<evidence type="ECO:0000256" key="2">
    <source>
        <dbReference type="ARBA" id="ARBA00022598"/>
    </source>
</evidence>
<organism evidence="9 10">
    <name type="scientific">Streptococcus suis</name>
    <dbReference type="NCBI Taxonomy" id="1307"/>
    <lineage>
        <taxon>Bacteria</taxon>
        <taxon>Bacillati</taxon>
        <taxon>Bacillota</taxon>
        <taxon>Bacilli</taxon>
        <taxon>Lactobacillales</taxon>
        <taxon>Streptococcaceae</taxon>
        <taxon>Streptococcus</taxon>
    </lineage>
</organism>
<dbReference type="GO" id="GO:0030956">
    <property type="term" value="C:glutamyl-tRNA(Gln) amidotransferase complex"/>
    <property type="evidence" value="ECO:0007669"/>
    <property type="project" value="InterPro"/>
</dbReference>
<keyword evidence="3 8" id="KW-0547">Nucleotide-binding</keyword>
<evidence type="ECO:0000256" key="3">
    <source>
        <dbReference type="ARBA" id="ARBA00022741"/>
    </source>
</evidence>
<evidence type="ECO:0000256" key="5">
    <source>
        <dbReference type="ARBA" id="ARBA00022917"/>
    </source>
</evidence>
<dbReference type="HAMAP" id="MF_00120">
    <property type="entry name" value="GatA"/>
    <property type="match status" value="1"/>
</dbReference>
<dbReference type="AlphaFoldDB" id="A0A0Z8MJV1"/>
<evidence type="ECO:0000313" key="9">
    <source>
        <dbReference type="EMBL" id="CYW10199.1"/>
    </source>
</evidence>